<evidence type="ECO:0000313" key="3">
    <source>
        <dbReference type="Proteomes" id="UP001589797"/>
    </source>
</evidence>
<proteinExistence type="predicted"/>
<gene>
    <name evidence="2" type="ORF">ACFFIP_17915</name>
</gene>
<feature type="signal peptide" evidence="1">
    <location>
        <begin position="1"/>
        <end position="29"/>
    </location>
</feature>
<dbReference type="Pfam" id="PF14391">
    <property type="entry name" value="DUF4421"/>
    <property type="match status" value="1"/>
</dbReference>
<protein>
    <submittedName>
        <fullName evidence="2">DUF4421 domain-containing protein</fullName>
    </submittedName>
</protein>
<keyword evidence="1" id="KW-0732">Signal</keyword>
<dbReference type="EMBL" id="JBHLWI010000068">
    <property type="protein sequence ID" value="MFC0264569.1"/>
    <property type="molecule type" value="Genomic_DNA"/>
</dbReference>
<feature type="chain" id="PRO_5045730037" evidence="1">
    <location>
        <begin position="30"/>
        <end position="353"/>
    </location>
</feature>
<evidence type="ECO:0000256" key="1">
    <source>
        <dbReference type="SAM" id="SignalP"/>
    </source>
</evidence>
<name>A0ABV6FXI6_9BACT</name>
<keyword evidence="3" id="KW-1185">Reference proteome</keyword>
<dbReference type="InterPro" id="IPR025535">
    <property type="entry name" value="DUF4421"/>
</dbReference>
<evidence type="ECO:0000313" key="2">
    <source>
        <dbReference type="EMBL" id="MFC0264569.1"/>
    </source>
</evidence>
<reference evidence="2 3" key="1">
    <citation type="submission" date="2024-09" db="EMBL/GenBank/DDBJ databases">
        <authorList>
            <person name="Sun Q."/>
            <person name="Mori K."/>
        </authorList>
    </citation>
    <scope>NUCLEOTIDE SEQUENCE [LARGE SCALE GENOMIC DNA]</scope>
    <source>
        <strain evidence="2 3">CCM 7650</strain>
    </source>
</reference>
<comment type="caution">
    <text evidence="2">The sequence shown here is derived from an EMBL/GenBank/DDBJ whole genome shotgun (WGS) entry which is preliminary data.</text>
</comment>
<dbReference type="Proteomes" id="UP001589797">
    <property type="component" value="Unassembled WGS sequence"/>
</dbReference>
<dbReference type="RefSeq" id="WP_382389134.1">
    <property type="nucleotide sequence ID" value="NZ_JBHLWI010000068.1"/>
</dbReference>
<accession>A0ABV6FXI6</accession>
<organism evidence="2 3">
    <name type="scientific">Fontibacter flavus</name>
    <dbReference type="NCBI Taxonomy" id="654838"/>
    <lineage>
        <taxon>Bacteria</taxon>
        <taxon>Pseudomonadati</taxon>
        <taxon>Bacteroidota</taxon>
        <taxon>Cytophagia</taxon>
        <taxon>Cytophagales</taxon>
        <taxon>Cyclobacteriaceae</taxon>
        <taxon>Fontibacter</taxon>
    </lineage>
</organism>
<sequence>MIKWRLSKRCQVSFVMLFLFFFPNILLNAQDTTYYTSFDKMITTRLYASRKYTALTVSDKVNDFRWRFEPNSTVNLGLGATYNNFTLNLAYGFGFLNPDRGTGETKYLDLQAHMYPKNWVIDWFGQIYKGYYMEQWIDGEKEVGFQLYPNMEVRKFGFNVQHLFNGDKLSLKAAFLQSAWQKKSAGSFLLGFEAYGGWVENEGSILPVEIVDSEQRNFSRLGFLQIGPNAGYAHTLVFWKRFFVTGVVSANLAFGPTYVNNINGRERNWGMLPNVFGRVFLGYNGPVWSINANYLRNYVHLSSLEDYTNAFITGNYRFNFVYRFEAGPKLKPFLEYVDPARYFPFKSKQKKKK</sequence>